<dbReference type="RefSeq" id="WP_346158706.1">
    <property type="nucleotide sequence ID" value="NZ_BAAASN010000014.1"/>
</dbReference>
<gene>
    <name evidence="2" type="ORF">GCM10010368_48650</name>
</gene>
<protein>
    <recommendedName>
        <fullName evidence="1">Transposase DDE domain-containing protein</fullName>
    </recommendedName>
</protein>
<name>A0ABP5RVV8_9ACTN</name>
<keyword evidence="3" id="KW-1185">Reference proteome</keyword>
<accession>A0ABP5RVV8</accession>
<reference evidence="3" key="1">
    <citation type="journal article" date="2019" name="Int. J. Syst. Evol. Microbiol.">
        <title>The Global Catalogue of Microorganisms (GCM) 10K type strain sequencing project: providing services to taxonomists for standard genome sequencing and annotation.</title>
        <authorList>
            <consortium name="The Broad Institute Genomics Platform"/>
            <consortium name="The Broad Institute Genome Sequencing Center for Infectious Disease"/>
            <person name="Wu L."/>
            <person name="Ma J."/>
        </authorList>
    </citation>
    <scope>NUCLEOTIDE SEQUENCE [LARGE SCALE GENOMIC DNA]</scope>
    <source>
        <strain evidence="3">JCM 4823</strain>
    </source>
</reference>
<evidence type="ECO:0000259" key="1">
    <source>
        <dbReference type="Pfam" id="PF13751"/>
    </source>
</evidence>
<dbReference type="Pfam" id="PF13751">
    <property type="entry name" value="DDE_Tnp_1_6"/>
    <property type="match status" value="1"/>
</dbReference>
<feature type="domain" description="Transposase DDE" evidence="1">
    <location>
        <begin position="223"/>
        <end position="344"/>
    </location>
</feature>
<evidence type="ECO:0000313" key="3">
    <source>
        <dbReference type="Proteomes" id="UP001500442"/>
    </source>
</evidence>
<sequence>MEDTRAYSAVWITAITSLARADGASLQGDEDLVGGGEPGRSEPVEDELDGYIRVFHRCSQPTVTSPHMAGFRWDTAETTARTLTVAPGSQAVRTLRAPGSDVGRPPRHDLELEVTYCVARVHLTEACEPYAPHLITDVVTTPATVQDVEVTAGVHARLGSRGLLPQEHLADTAYVDAHLLVSAASEHGVDLIGPVRADTSWQAAHDGYTVADFAIDWQQHRLTCPNGNISSPWRTITKRGTPVIRVQFSATDCIPCPLRSRCTRHARYRELTLRPQAQHDALVRRRREQITDAWKERYAARQGVEGTIGQAVNAYQLRRCRYRGLAKTRLQHELTACAINLVRIGAWRDGIPLAPTRTSHFAALLYRA</sequence>
<dbReference type="InterPro" id="IPR025668">
    <property type="entry name" value="Tnp_DDE_dom"/>
</dbReference>
<evidence type="ECO:0000313" key="2">
    <source>
        <dbReference type="EMBL" id="GAA2273501.1"/>
    </source>
</evidence>
<dbReference type="EMBL" id="BAAASN010000014">
    <property type="protein sequence ID" value="GAA2273501.1"/>
    <property type="molecule type" value="Genomic_DNA"/>
</dbReference>
<comment type="caution">
    <text evidence="2">The sequence shown here is derived from an EMBL/GenBank/DDBJ whole genome shotgun (WGS) entry which is preliminary data.</text>
</comment>
<dbReference type="Proteomes" id="UP001500442">
    <property type="component" value="Unassembled WGS sequence"/>
</dbReference>
<organism evidence="2 3">
    <name type="scientific">Streptomyces roseiscleroticus</name>
    <dbReference type="NCBI Taxonomy" id="1972"/>
    <lineage>
        <taxon>Bacteria</taxon>
        <taxon>Bacillati</taxon>
        <taxon>Actinomycetota</taxon>
        <taxon>Actinomycetes</taxon>
        <taxon>Kitasatosporales</taxon>
        <taxon>Streptomycetaceae</taxon>
        <taxon>Streptomyces</taxon>
    </lineage>
</organism>
<dbReference type="PANTHER" id="PTHR33408:SF2">
    <property type="entry name" value="TRANSPOSASE DDE DOMAIN-CONTAINING PROTEIN"/>
    <property type="match status" value="1"/>
</dbReference>
<dbReference type="PANTHER" id="PTHR33408">
    <property type="entry name" value="TRANSPOSASE"/>
    <property type="match status" value="1"/>
</dbReference>
<proteinExistence type="predicted"/>